<sequence>MQERDVNNLKNYYRTFSRISERFTSMHLLSKTEQGRLFFFGLPVGIRNKTIKHYKVDELDLDSYAVFDDFVAFAFKTDQSARTIEAMNREKARASQESSTAVEIDLKDRLFDSIIKKEFSRLAAADEAIEDVEGEVEITQRVLGGRKKRTYRREKFIDLYVIIKAQEKAMAVIIKSRIEV</sequence>
<keyword evidence="2" id="KW-1185">Reference proteome</keyword>
<dbReference type="KEGG" id="mbe:MBM_06896"/>
<organism evidence="1 2">
    <name type="scientific">Marssonina brunnea f. sp. multigermtubi (strain MB_m1)</name>
    <name type="common">Marssonina leaf spot fungus</name>
    <dbReference type="NCBI Taxonomy" id="1072389"/>
    <lineage>
        <taxon>Eukaryota</taxon>
        <taxon>Fungi</taxon>
        <taxon>Dikarya</taxon>
        <taxon>Ascomycota</taxon>
        <taxon>Pezizomycotina</taxon>
        <taxon>Leotiomycetes</taxon>
        <taxon>Helotiales</taxon>
        <taxon>Drepanopezizaceae</taxon>
        <taxon>Drepanopeziza</taxon>
    </lineage>
</organism>
<protein>
    <submittedName>
        <fullName evidence="1">Uncharacterized protein</fullName>
    </submittedName>
</protein>
<dbReference type="InParanoid" id="K1WCS1"/>
<dbReference type="HOGENOM" id="CLU_1496539_0_0_1"/>
<proteinExistence type="predicted"/>
<gene>
    <name evidence="1" type="ORF">MBM_06896</name>
</gene>
<name>K1WCS1_MARBU</name>
<accession>K1WCS1</accession>
<dbReference type="AlphaFoldDB" id="K1WCS1"/>
<evidence type="ECO:0000313" key="2">
    <source>
        <dbReference type="Proteomes" id="UP000006753"/>
    </source>
</evidence>
<dbReference type="EMBL" id="JH921443">
    <property type="protein sequence ID" value="EKD15135.1"/>
    <property type="molecule type" value="Genomic_DNA"/>
</dbReference>
<reference evidence="1 2" key="1">
    <citation type="journal article" date="2012" name="BMC Genomics">
        <title>Sequencing the genome of Marssonina brunnea reveals fungus-poplar co-evolution.</title>
        <authorList>
            <person name="Zhu S."/>
            <person name="Cao Y.-Z."/>
            <person name="Jiang C."/>
            <person name="Tan B.-Y."/>
            <person name="Wang Z."/>
            <person name="Feng S."/>
            <person name="Zhang L."/>
            <person name="Su X.-H."/>
            <person name="Brejova B."/>
            <person name="Vinar T."/>
            <person name="Xu M."/>
            <person name="Wang M.-X."/>
            <person name="Zhang S.-G."/>
            <person name="Huang M.-R."/>
            <person name="Wu R."/>
            <person name="Zhou Y."/>
        </authorList>
    </citation>
    <scope>NUCLEOTIDE SEQUENCE [LARGE SCALE GENOMIC DNA]</scope>
    <source>
        <strain evidence="1 2">MB_m1</strain>
    </source>
</reference>
<dbReference type="Proteomes" id="UP000006753">
    <property type="component" value="Unassembled WGS sequence"/>
</dbReference>
<evidence type="ECO:0000313" key="1">
    <source>
        <dbReference type="EMBL" id="EKD15135.1"/>
    </source>
</evidence>